<proteinExistence type="predicted"/>
<comment type="caution">
    <text evidence="1">The sequence shown here is derived from an EMBL/GenBank/DDBJ whole genome shotgun (WGS) entry which is preliminary data.</text>
</comment>
<dbReference type="EMBL" id="JADFFK010000001">
    <property type="protein sequence ID" value="MBE9635793.1"/>
    <property type="molecule type" value="Genomic_DNA"/>
</dbReference>
<evidence type="ECO:0008006" key="3">
    <source>
        <dbReference type="Google" id="ProtNLM"/>
    </source>
</evidence>
<gene>
    <name evidence="1" type="ORF">IQ782_02955</name>
</gene>
<evidence type="ECO:0000313" key="2">
    <source>
        <dbReference type="Proteomes" id="UP000607796"/>
    </source>
</evidence>
<evidence type="ECO:0000313" key="1">
    <source>
        <dbReference type="EMBL" id="MBE9635793.1"/>
    </source>
</evidence>
<dbReference type="SUPFAM" id="SSF52266">
    <property type="entry name" value="SGNH hydrolase"/>
    <property type="match status" value="1"/>
</dbReference>
<reference evidence="1 2" key="1">
    <citation type="journal article" date="2021" name="Int. J. Syst. Evol. Microbiol.">
        <title>Salipiger mangrovisoli sp. nov., isolated from mangrove soil and the proposal for the reclassification of Paraphaeobacter pallidus as Salipiger pallidus comb. nov.</title>
        <authorList>
            <person name="Du J."/>
            <person name="Liu Y."/>
            <person name="Pei T."/>
            <person name="Deng M.R."/>
            <person name="Zhu H."/>
        </authorList>
    </citation>
    <scope>NUCLEOTIDE SEQUENCE [LARGE SCALE GENOMIC DNA]</scope>
    <source>
        <strain evidence="1 2">6D45A</strain>
    </source>
</reference>
<protein>
    <recommendedName>
        <fullName evidence="3">GDSL-like Lipase/Acylhydrolase family protein</fullName>
    </recommendedName>
</protein>
<dbReference type="Gene3D" id="3.40.50.1110">
    <property type="entry name" value="SGNH hydrolase"/>
    <property type="match status" value="1"/>
</dbReference>
<dbReference type="Proteomes" id="UP000607796">
    <property type="component" value="Unassembled WGS sequence"/>
</dbReference>
<keyword evidence="2" id="KW-1185">Reference proteome</keyword>
<organism evidence="1 2">
    <name type="scientific">Salipiger mangrovisoli</name>
    <dbReference type="NCBI Taxonomy" id="2865933"/>
    <lineage>
        <taxon>Bacteria</taxon>
        <taxon>Pseudomonadati</taxon>
        <taxon>Pseudomonadota</taxon>
        <taxon>Alphaproteobacteria</taxon>
        <taxon>Rhodobacterales</taxon>
        <taxon>Roseobacteraceae</taxon>
        <taxon>Salipiger</taxon>
    </lineage>
</organism>
<name>A0ABR9WWX4_9RHOB</name>
<sequence length="418" mass="44730">MPPIAPLASLLTSARGTFDDTSGMDVRTNWDVSGGKAVCLGASTNDLRIAFDTPTQAGRATVTKFDAVIPSSNLKINLGGNGSKSGRTLSEEWMAFQYYSAAEMVNSYPRLQLVPGTTGVPFEIDNVEIYDLGDVDPSVAPCDVIIVGGDSNSANATSEKFGVDIGSAERETPFDPRIWYMPHLRVTGIYGNTGSVRHVPQPCIEPVVTVEAVRMSPVHAVAGRLVEWSAARGRPLLVMAMGDPGSGLMNTEDWRSDSAVATTGGRMWNELVAMKAAVDALGPAHEIVGTVWSMGANDRYNAGSVNAYDSAHLPVYSKFFADVRALVGDIPMVLWNIGDQLVRNAQTSGNLGFGIYMQDWLARFDKDSGHSSAIDRLTVVHPQDGNQLAGDDDPHYNAHGMQQNGRDAGDALRALLEG</sequence>
<dbReference type="InterPro" id="IPR036514">
    <property type="entry name" value="SGNH_hydro_sf"/>
</dbReference>
<accession>A0ABR9WWX4</accession>